<dbReference type="RefSeq" id="WP_185673763.1">
    <property type="nucleotide sequence ID" value="NZ_JACHVB010000005.1"/>
</dbReference>
<keyword evidence="1" id="KW-1133">Transmembrane helix</keyword>
<dbReference type="SUPFAM" id="SSF54523">
    <property type="entry name" value="Pili subunits"/>
    <property type="match status" value="1"/>
</dbReference>
<keyword evidence="1" id="KW-0812">Transmembrane</keyword>
<proteinExistence type="predicted"/>
<dbReference type="Pfam" id="PF07963">
    <property type="entry name" value="N_methyl"/>
    <property type="match status" value="1"/>
</dbReference>
<dbReference type="NCBIfam" id="TIGR02532">
    <property type="entry name" value="IV_pilin_GFxxxE"/>
    <property type="match status" value="1"/>
</dbReference>
<dbReference type="NCBIfam" id="TIGR01710">
    <property type="entry name" value="typeII_sec_gspG"/>
    <property type="match status" value="1"/>
</dbReference>
<dbReference type="GO" id="GO:0015627">
    <property type="term" value="C:type II protein secretion system complex"/>
    <property type="evidence" value="ECO:0007669"/>
    <property type="project" value="InterPro"/>
</dbReference>
<evidence type="ECO:0000313" key="3">
    <source>
        <dbReference type="EMBL" id="MBC2592727.1"/>
    </source>
</evidence>
<dbReference type="GO" id="GO:0015628">
    <property type="term" value="P:protein secretion by the type II secretion system"/>
    <property type="evidence" value="ECO:0007669"/>
    <property type="project" value="InterPro"/>
</dbReference>
<dbReference type="AlphaFoldDB" id="A0A842HAR5"/>
<evidence type="ECO:0000256" key="1">
    <source>
        <dbReference type="SAM" id="Phobius"/>
    </source>
</evidence>
<evidence type="ECO:0000313" key="4">
    <source>
        <dbReference type="Proteomes" id="UP000546464"/>
    </source>
</evidence>
<keyword evidence="4" id="KW-1185">Reference proteome</keyword>
<dbReference type="EMBL" id="JACHVB010000005">
    <property type="protein sequence ID" value="MBC2592727.1"/>
    <property type="molecule type" value="Genomic_DNA"/>
</dbReference>
<name>A0A842HAR5_9BACT</name>
<sequence>MTNNRISSSALGGLCRKVRRGFTLIEILIVIALIAMLAGASIVALDQLFGGGQESIAQTFVETTGPTALMAYRLNMGGYPTTEQGLAVLRTAPANAGSRWKGPYLKKEPLDPWGNPYQYRQPGTHNENGYDLWSLGADGKEGSDDIGNWEN</sequence>
<dbReference type="Proteomes" id="UP000546464">
    <property type="component" value="Unassembled WGS sequence"/>
</dbReference>
<feature type="transmembrane region" description="Helical" evidence="1">
    <location>
        <begin position="21"/>
        <end position="45"/>
    </location>
</feature>
<dbReference type="InterPro" id="IPR045584">
    <property type="entry name" value="Pilin-like"/>
</dbReference>
<accession>A0A842HAR5</accession>
<dbReference type="InterPro" id="IPR013545">
    <property type="entry name" value="T2SS_protein-GspG_C"/>
</dbReference>
<keyword evidence="1" id="KW-0472">Membrane</keyword>
<gene>
    <name evidence="3" type="primary">gspG</name>
    <name evidence="3" type="ORF">H5P28_00485</name>
</gene>
<dbReference type="InterPro" id="IPR012902">
    <property type="entry name" value="N_methyl_site"/>
</dbReference>
<feature type="domain" description="Type II secretion system protein GspG C-terminal" evidence="2">
    <location>
        <begin position="67"/>
        <end position="148"/>
    </location>
</feature>
<dbReference type="InterPro" id="IPR010054">
    <property type="entry name" value="Type2_sec_GspG"/>
</dbReference>
<organism evidence="3 4">
    <name type="scientific">Ruficoccus amylovorans</name>
    <dbReference type="NCBI Taxonomy" id="1804625"/>
    <lineage>
        <taxon>Bacteria</taxon>
        <taxon>Pseudomonadati</taxon>
        <taxon>Verrucomicrobiota</taxon>
        <taxon>Opitutia</taxon>
        <taxon>Puniceicoccales</taxon>
        <taxon>Cerasicoccaceae</taxon>
        <taxon>Ruficoccus</taxon>
    </lineage>
</organism>
<evidence type="ECO:0000259" key="2">
    <source>
        <dbReference type="Pfam" id="PF08334"/>
    </source>
</evidence>
<dbReference type="Gene3D" id="3.30.700.10">
    <property type="entry name" value="Glycoprotein, Type 4 Pilin"/>
    <property type="match status" value="1"/>
</dbReference>
<protein>
    <submittedName>
        <fullName evidence="3">Type II secretion system major pseudopilin GspG</fullName>
    </submittedName>
</protein>
<dbReference type="Pfam" id="PF08334">
    <property type="entry name" value="T2SSG"/>
    <property type="match status" value="1"/>
</dbReference>
<reference evidence="3 4" key="1">
    <citation type="submission" date="2020-07" db="EMBL/GenBank/DDBJ databases">
        <authorList>
            <person name="Feng X."/>
        </authorList>
    </citation>
    <scope>NUCLEOTIDE SEQUENCE [LARGE SCALE GENOMIC DNA]</scope>
    <source>
        <strain evidence="3 4">JCM31066</strain>
    </source>
</reference>
<comment type="caution">
    <text evidence="3">The sequence shown here is derived from an EMBL/GenBank/DDBJ whole genome shotgun (WGS) entry which is preliminary data.</text>
</comment>
<dbReference type="PROSITE" id="PS00409">
    <property type="entry name" value="PROKAR_NTER_METHYL"/>
    <property type="match status" value="1"/>
</dbReference>